<accession>A0AAN9IH87</accession>
<protein>
    <submittedName>
        <fullName evidence="2">Uncharacterized protein</fullName>
    </submittedName>
</protein>
<name>A0AAN9IH87_CLITE</name>
<feature type="region of interest" description="Disordered" evidence="1">
    <location>
        <begin position="66"/>
        <end position="98"/>
    </location>
</feature>
<gene>
    <name evidence="2" type="ORF">RJT34_23467</name>
</gene>
<dbReference type="Proteomes" id="UP001359559">
    <property type="component" value="Unassembled WGS sequence"/>
</dbReference>
<reference evidence="2 3" key="1">
    <citation type="submission" date="2024-01" db="EMBL/GenBank/DDBJ databases">
        <title>The genomes of 5 underutilized Papilionoideae crops provide insights into root nodulation and disease resistance.</title>
        <authorList>
            <person name="Yuan L."/>
        </authorList>
    </citation>
    <scope>NUCLEOTIDE SEQUENCE [LARGE SCALE GENOMIC DNA]</scope>
    <source>
        <strain evidence="2">LY-2023</strain>
        <tissue evidence="2">Leaf</tissue>
    </source>
</reference>
<comment type="caution">
    <text evidence="2">The sequence shown here is derived from an EMBL/GenBank/DDBJ whole genome shotgun (WGS) entry which is preliminary data.</text>
</comment>
<dbReference type="PANTHER" id="PTHR34657:SF4">
    <property type="entry name" value="EMBRYO SAC DEVELOPMENT ARREST 6"/>
    <property type="match status" value="1"/>
</dbReference>
<feature type="region of interest" description="Disordered" evidence="1">
    <location>
        <begin position="1"/>
        <end position="38"/>
    </location>
</feature>
<dbReference type="EMBL" id="JAYKXN010000006">
    <property type="protein sequence ID" value="KAK7278439.1"/>
    <property type="molecule type" value="Genomic_DNA"/>
</dbReference>
<evidence type="ECO:0000313" key="3">
    <source>
        <dbReference type="Proteomes" id="UP001359559"/>
    </source>
</evidence>
<organism evidence="2 3">
    <name type="scientific">Clitoria ternatea</name>
    <name type="common">Butterfly pea</name>
    <dbReference type="NCBI Taxonomy" id="43366"/>
    <lineage>
        <taxon>Eukaryota</taxon>
        <taxon>Viridiplantae</taxon>
        <taxon>Streptophyta</taxon>
        <taxon>Embryophyta</taxon>
        <taxon>Tracheophyta</taxon>
        <taxon>Spermatophyta</taxon>
        <taxon>Magnoliopsida</taxon>
        <taxon>eudicotyledons</taxon>
        <taxon>Gunneridae</taxon>
        <taxon>Pentapetalae</taxon>
        <taxon>rosids</taxon>
        <taxon>fabids</taxon>
        <taxon>Fabales</taxon>
        <taxon>Fabaceae</taxon>
        <taxon>Papilionoideae</taxon>
        <taxon>50 kb inversion clade</taxon>
        <taxon>NPAAA clade</taxon>
        <taxon>indigoferoid/millettioid clade</taxon>
        <taxon>Phaseoleae</taxon>
        <taxon>Clitoria</taxon>
    </lineage>
</organism>
<evidence type="ECO:0000256" key="1">
    <source>
        <dbReference type="SAM" id="MobiDB-lite"/>
    </source>
</evidence>
<evidence type="ECO:0000313" key="2">
    <source>
        <dbReference type="EMBL" id="KAK7278439.1"/>
    </source>
</evidence>
<sequence>MMGHNLHKMLPPSNPRKRKHTQSDKLVSPQPAEPTPSNRLLAGYLAHEFLTKGTLLGQKFEPESARAGADTWTGSNIAEPKRSQSQLNSEAAASAIEPSRASVKKEYEGYSEVANMMKTDGTHIKGIVNPTQLSKWIHMGVRGFRVEDLKGEEEVMEWERGKEGGTLIRKGEVEPDSSAFMVLAVVLARSVVVLCGGR</sequence>
<dbReference type="PANTHER" id="PTHR34657">
    <property type="entry name" value="EMBRYO SAC DEVELOPMENT ARREST 6"/>
    <property type="match status" value="1"/>
</dbReference>
<keyword evidence="3" id="KW-1185">Reference proteome</keyword>
<dbReference type="AlphaFoldDB" id="A0AAN9IH87"/>
<proteinExistence type="predicted"/>